<dbReference type="CDD" id="cd01562">
    <property type="entry name" value="Thr-dehyd"/>
    <property type="match status" value="1"/>
</dbReference>
<evidence type="ECO:0000256" key="1">
    <source>
        <dbReference type="ARBA" id="ARBA00001933"/>
    </source>
</evidence>
<dbReference type="PANTHER" id="PTHR48078:SF6">
    <property type="entry name" value="L-THREONINE DEHYDRATASE CATABOLIC TDCB"/>
    <property type="match status" value="1"/>
</dbReference>
<evidence type="ECO:0000259" key="7">
    <source>
        <dbReference type="Pfam" id="PF00291"/>
    </source>
</evidence>
<evidence type="ECO:0000313" key="8">
    <source>
        <dbReference type="EMBL" id="KAL3875493.1"/>
    </source>
</evidence>
<dbReference type="SUPFAM" id="SSF53686">
    <property type="entry name" value="Tryptophan synthase beta subunit-like PLP-dependent enzymes"/>
    <property type="match status" value="1"/>
</dbReference>
<organism evidence="8 9">
    <name type="scientific">Sinanodonta woodiana</name>
    <name type="common">Chinese pond mussel</name>
    <name type="synonym">Anodonta woodiana</name>
    <dbReference type="NCBI Taxonomy" id="1069815"/>
    <lineage>
        <taxon>Eukaryota</taxon>
        <taxon>Metazoa</taxon>
        <taxon>Spiralia</taxon>
        <taxon>Lophotrochozoa</taxon>
        <taxon>Mollusca</taxon>
        <taxon>Bivalvia</taxon>
        <taxon>Autobranchia</taxon>
        <taxon>Heteroconchia</taxon>
        <taxon>Palaeoheterodonta</taxon>
        <taxon>Unionida</taxon>
        <taxon>Unionoidea</taxon>
        <taxon>Unionidae</taxon>
        <taxon>Unioninae</taxon>
        <taxon>Sinanodonta</taxon>
    </lineage>
</organism>
<comment type="similarity">
    <text evidence="2">Belongs to the serine/threonine dehydratase family.</text>
</comment>
<dbReference type="InterPro" id="IPR036052">
    <property type="entry name" value="TrpB-like_PALP_sf"/>
</dbReference>
<evidence type="ECO:0000256" key="6">
    <source>
        <dbReference type="ARBA" id="ARBA00042605"/>
    </source>
</evidence>
<dbReference type="PANTHER" id="PTHR48078">
    <property type="entry name" value="THREONINE DEHYDRATASE, MITOCHONDRIAL-RELATED"/>
    <property type="match status" value="1"/>
</dbReference>
<keyword evidence="3" id="KW-0663">Pyridoxal phosphate</keyword>
<evidence type="ECO:0000256" key="5">
    <source>
        <dbReference type="ARBA" id="ARBA00041766"/>
    </source>
</evidence>
<dbReference type="GO" id="GO:0016841">
    <property type="term" value="F:ammonia-lyase activity"/>
    <property type="evidence" value="ECO:0007669"/>
    <property type="project" value="UniProtKB-ARBA"/>
</dbReference>
<dbReference type="InterPro" id="IPR050147">
    <property type="entry name" value="Ser/Thr_Dehydratase"/>
</dbReference>
<dbReference type="InterPro" id="IPR001926">
    <property type="entry name" value="TrpB-like_PALP"/>
</dbReference>
<dbReference type="FunFam" id="3.40.50.1100:FF:000005">
    <property type="entry name" value="Threonine dehydratase catabolic"/>
    <property type="match status" value="1"/>
</dbReference>
<evidence type="ECO:0000256" key="2">
    <source>
        <dbReference type="ARBA" id="ARBA00010869"/>
    </source>
</evidence>
<gene>
    <name evidence="8" type="ORF">ACJMK2_033439</name>
</gene>
<protein>
    <recommendedName>
        <fullName evidence="5">L-serine deaminase</fullName>
    </recommendedName>
    <alternativeName>
        <fullName evidence="6">L-threonine dehydratase</fullName>
    </alternativeName>
</protein>
<dbReference type="Pfam" id="PF00291">
    <property type="entry name" value="PALP"/>
    <property type="match status" value="1"/>
</dbReference>
<evidence type="ECO:0000256" key="4">
    <source>
        <dbReference type="ARBA" id="ARBA00023239"/>
    </source>
</evidence>
<comment type="caution">
    <text evidence="8">The sequence shown here is derived from an EMBL/GenBank/DDBJ whole genome shotgun (WGS) entry which is preliminary data.</text>
</comment>
<feature type="domain" description="Tryptophan synthase beta chain-like PALP" evidence="7">
    <location>
        <begin position="30"/>
        <end position="313"/>
    </location>
</feature>
<keyword evidence="9" id="KW-1185">Reference proteome</keyword>
<reference evidence="8 9" key="1">
    <citation type="submission" date="2024-11" db="EMBL/GenBank/DDBJ databases">
        <title>Chromosome-level genome assembly of the freshwater bivalve Anodonta woodiana.</title>
        <authorList>
            <person name="Chen X."/>
        </authorList>
    </citation>
    <scope>NUCLEOTIDE SEQUENCE [LARGE SCALE GENOMIC DNA]</scope>
    <source>
        <strain evidence="8">MN2024</strain>
        <tissue evidence="8">Gills</tissue>
    </source>
</reference>
<dbReference type="Proteomes" id="UP001634394">
    <property type="component" value="Unassembled WGS sequence"/>
</dbReference>
<accession>A0ABD3WQH4</accession>
<name>A0ABD3WQH4_SINWO</name>
<dbReference type="AlphaFoldDB" id="A0ABD3WQH4"/>
<dbReference type="Gene3D" id="3.40.50.1100">
    <property type="match status" value="2"/>
</dbReference>
<dbReference type="EMBL" id="JBJQND010000005">
    <property type="protein sequence ID" value="KAL3875493.1"/>
    <property type="molecule type" value="Genomic_DNA"/>
</dbReference>
<evidence type="ECO:0000256" key="3">
    <source>
        <dbReference type="ARBA" id="ARBA00022898"/>
    </source>
</evidence>
<sequence>MLCEEDNQKHTIKMAATFDDILQARDRLTGKILRTPLVLLNTKMDDNTKIYLKLENLQTIGSFKIRGALNAIADLEPETLKNGVYTASAGNFAQGLAWAASNLGVTCDVLIPEYAPKTKLEAIERYGGKTHKIAFDEWWKVICSHHYEGMTGRFIHPVSERDVIAGNGTIGLEIFEDLPEVDSVIVPYGGGGLTTGIATALKHLKPSCKIYASEVETAAPLAASLEAGKPVFCNFQPSFIDGIGSKSVLDEMWPLVSGLVAKSLVVSIQEVADTIKMMVERNHVVAEGAGASSVAAALSGTAGKGNIVCIVTGGNLDLSKLISILEGKLP</sequence>
<proteinExistence type="inferred from homology"/>
<comment type="cofactor">
    <cofactor evidence="1">
        <name>pyridoxal 5'-phosphate</name>
        <dbReference type="ChEBI" id="CHEBI:597326"/>
    </cofactor>
</comment>
<keyword evidence="4" id="KW-0456">Lyase</keyword>
<evidence type="ECO:0000313" key="9">
    <source>
        <dbReference type="Proteomes" id="UP001634394"/>
    </source>
</evidence>